<evidence type="ECO:0000256" key="3">
    <source>
        <dbReference type="SAM" id="Phobius"/>
    </source>
</evidence>
<feature type="region of interest" description="Disordered" evidence="2">
    <location>
        <begin position="485"/>
        <end position="575"/>
    </location>
</feature>
<dbReference type="InterPro" id="IPR034164">
    <property type="entry name" value="Pepsin-like_dom"/>
</dbReference>
<dbReference type="GO" id="GO:0004190">
    <property type="term" value="F:aspartic-type endopeptidase activity"/>
    <property type="evidence" value="ECO:0007669"/>
    <property type="project" value="InterPro"/>
</dbReference>
<protein>
    <recommendedName>
        <fullName evidence="5">Peptidase A1 domain-containing protein</fullName>
    </recommendedName>
</protein>
<keyword evidence="4" id="KW-0732">Signal</keyword>
<keyword evidence="3" id="KW-0472">Membrane</keyword>
<feature type="transmembrane region" description="Helical" evidence="3">
    <location>
        <begin position="351"/>
        <end position="378"/>
    </location>
</feature>
<dbReference type="EMBL" id="KN831799">
    <property type="protein sequence ID" value="KIM37150.1"/>
    <property type="molecule type" value="Genomic_DNA"/>
</dbReference>
<reference evidence="7" key="2">
    <citation type="submission" date="2015-01" db="EMBL/GenBank/DDBJ databases">
        <title>Evolutionary Origins and Diversification of the Mycorrhizal Mutualists.</title>
        <authorList>
            <consortium name="DOE Joint Genome Institute"/>
            <consortium name="Mycorrhizal Genomics Consortium"/>
            <person name="Kohler A."/>
            <person name="Kuo A."/>
            <person name="Nagy L.G."/>
            <person name="Floudas D."/>
            <person name="Copeland A."/>
            <person name="Barry K.W."/>
            <person name="Cichocki N."/>
            <person name="Veneault-Fourrey C."/>
            <person name="LaButti K."/>
            <person name="Lindquist E.A."/>
            <person name="Lipzen A."/>
            <person name="Lundell T."/>
            <person name="Morin E."/>
            <person name="Murat C."/>
            <person name="Riley R."/>
            <person name="Ohm R."/>
            <person name="Sun H."/>
            <person name="Tunlid A."/>
            <person name="Henrissat B."/>
            <person name="Grigoriev I.V."/>
            <person name="Hibbett D.S."/>
            <person name="Martin F."/>
        </authorList>
    </citation>
    <scope>NUCLEOTIDE SEQUENCE [LARGE SCALE GENOMIC DNA]</scope>
    <source>
        <strain evidence="7">h7</strain>
    </source>
</reference>
<dbReference type="PANTHER" id="PTHR47966">
    <property type="entry name" value="BETA-SITE APP-CLEAVING ENZYME, ISOFORM A-RELATED"/>
    <property type="match status" value="1"/>
</dbReference>
<reference evidence="6 7" key="1">
    <citation type="submission" date="2014-04" db="EMBL/GenBank/DDBJ databases">
        <authorList>
            <consortium name="DOE Joint Genome Institute"/>
            <person name="Kuo A."/>
            <person name="Gay G."/>
            <person name="Dore J."/>
            <person name="Kohler A."/>
            <person name="Nagy L.G."/>
            <person name="Floudas D."/>
            <person name="Copeland A."/>
            <person name="Barry K.W."/>
            <person name="Cichocki N."/>
            <person name="Veneault-Fourrey C."/>
            <person name="LaButti K."/>
            <person name="Lindquist E.A."/>
            <person name="Lipzen A."/>
            <person name="Lundell T."/>
            <person name="Morin E."/>
            <person name="Murat C."/>
            <person name="Sun H."/>
            <person name="Tunlid A."/>
            <person name="Henrissat B."/>
            <person name="Grigoriev I.V."/>
            <person name="Hibbett D.S."/>
            <person name="Martin F."/>
            <person name="Nordberg H.P."/>
            <person name="Cantor M.N."/>
            <person name="Hua S.X."/>
        </authorList>
    </citation>
    <scope>NUCLEOTIDE SEQUENCE [LARGE SCALE GENOMIC DNA]</scope>
    <source>
        <strain evidence="7">h7</strain>
    </source>
</reference>
<comment type="similarity">
    <text evidence="1">Belongs to the peptidase A1 family.</text>
</comment>
<keyword evidence="3" id="KW-1133">Transmembrane helix</keyword>
<dbReference type="InterPro" id="IPR021109">
    <property type="entry name" value="Peptidase_aspartic_dom_sf"/>
</dbReference>
<keyword evidence="3" id="KW-0812">Transmembrane</keyword>
<keyword evidence="7" id="KW-1185">Reference proteome</keyword>
<evidence type="ECO:0000256" key="1">
    <source>
        <dbReference type="ARBA" id="ARBA00007447"/>
    </source>
</evidence>
<dbReference type="InterPro" id="IPR001461">
    <property type="entry name" value="Aspartic_peptidase_A1"/>
</dbReference>
<evidence type="ECO:0000313" key="6">
    <source>
        <dbReference type="EMBL" id="KIM37150.1"/>
    </source>
</evidence>
<organism evidence="6 7">
    <name type="scientific">Hebeloma cylindrosporum</name>
    <dbReference type="NCBI Taxonomy" id="76867"/>
    <lineage>
        <taxon>Eukaryota</taxon>
        <taxon>Fungi</taxon>
        <taxon>Dikarya</taxon>
        <taxon>Basidiomycota</taxon>
        <taxon>Agaricomycotina</taxon>
        <taxon>Agaricomycetes</taxon>
        <taxon>Agaricomycetidae</taxon>
        <taxon>Agaricales</taxon>
        <taxon>Agaricineae</taxon>
        <taxon>Hymenogastraceae</taxon>
        <taxon>Hebeloma</taxon>
    </lineage>
</organism>
<feature type="region of interest" description="Disordered" evidence="2">
    <location>
        <begin position="587"/>
        <end position="618"/>
    </location>
</feature>
<proteinExistence type="inferred from homology"/>
<evidence type="ECO:0000313" key="7">
    <source>
        <dbReference type="Proteomes" id="UP000053424"/>
    </source>
</evidence>
<feature type="region of interest" description="Disordered" evidence="2">
    <location>
        <begin position="673"/>
        <end position="695"/>
    </location>
</feature>
<gene>
    <name evidence="6" type="ORF">M413DRAFT_278594</name>
</gene>
<dbReference type="InterPro" id="IPR033121">
    <property type="entry name" value="PEPTIDASE_A1"/>
</dbReference>
<dbReference type="OrthoDB" id="2747330at2759"/>
<name>A0A0C3BKC3_HEBCY</name>
<dbReference type="CDD" id="cd05471">
    <property type="entry name" value="pepsin_like"/>
    <property type="match status" value="1"/>
</dbReference>
<feature type="compositionally biased region" description="Basic and acidic residues" evidence="2">
    <location>
        <begin position="485"/>
        <end position="496"/>
    </location>
</feature>
<dbReference type="SUPFAM" id="SSF50630">
    <property type="entry name" value="Acid proteases"/>
    <property type="match status" value="1"/>
</dbReference>
<dbReference type="Proteomes" id="UP000053424">
    <property type="component" value="Unassembled WGS sequence"/>
</dbReference>
<sequence length="695" mass="74870">MCTFPLNFFLFQLTHTTAAANNVQSEPLGPKFSGILGIALPLNSIIASTIPPVTNNNPDGAAWASNLFSITPIDHAPASRFLSLALSRPGSDRVSSALGIGRHPAELVPDPDLIRYSSLVSERSGTLFWKVGVRAITVYVNGEARKVEVGRSNTGAVFPSAVLDSGVPLILTTSTIANAIYGAIGVNPSSDGTYYVPCKTPLNMTMTLDDRPEIPLHPLDLTAEPPTDPTAPFCIGLIQSADPQLSRPDSSIGDMILGVPFMRNVYPVMAYTTPNSDGSFPLVASDNQTDGGLSQLIRPRLGLLPLTDPTTALKEFNTVRVLNQPISSSSPANNTGSNGNTKTVDVGGKHLSIGILVLIGLLSFFGLCCILFSIRWFIVRRSYRHKSRNAPPDDDDDNGLVMDKKSAYRLARRNSAGVIATGDLSEDQLREMRYQAFLKKEKRILSDGTTDSDRTLAVDQEFRTSGGYAGKAKQNVEEFGVVRWNDSESGHGHPQPEENDDDEVWDPRTAGLPWKDSTLVGNGRHPTASDSITAATRIPLVADPSPPSSPEPARFPHHRPTYSDPEPAHPHRQTPSVDIPLLLSQQHPDDEYRDNPTVPAPLHHSHAHKQSSSTDHDYARDDDLAEFGLMNGVSMAGVGSAALRTSRIGAAAAAAYRLDSPTFNRDSMMSATLEDGAAPHDHPSVFSLPANAQRP</sequence>
<dbReference type="GO" id="GO:0006508">
    <property type="term" value="P:proteolysis"/>
    <property type="evidence" value="ECO:0007669"/>
    <property type="project" value="InterPro"/>
</dbReference>
<dbReference type="Gene3D" id="2.40.70.10">
    <property type="entry name" value="Acid Proteases"/>
    <property type="match status" value="1"/>
</dbReference>
<feature type="chain" id="PRO_5002172720" description="Peptidase A1 domain-containing protein" evidence="4">
    <location>
        <begin position="20"/>
        <end position="695"/>
    </location>
</feature>
<evidence type="ECO:0000256" key="4">
    <source>
        <dbReference type="SAM" id="SignalP"/>
    </source>
</evidence>
<evidence type="ECO:0000256" key="2">
    <source>
        <dbReference type="SAM" id="MobiDB-lite"/>
    </source>
</evidence>
<dbReference type="HOGENOM" id="CLU_014988_0_0_1"/>
<evidence type="ECO:0000259" key="5">
    <source>
        <dbReference type="PROSITE" id="PS51767"/>
    </source>
</evidence>
<dbReference type="AlphaFoldDB" id="A0A0C3BKC3"/>
<dbReference type="STRING" id="686832.A0A0C3BKC3"/>
<dbReference type="PROSITE" id="PS51767">
    <property type="entry name" value="PEPTIDASE_A1"/>
    <property type="match status" value="1"/>
</dbReference>
<accession>A0A0C3BKC3</accession>
<dbReference type="Pfam" id="PF00026">
    <property type="entry name" value="Asp"/>
    <property type="match status" value="1"/>
</dbReference>
<feature type="domain" description="Peptidase A1" evidence="5">
    <location>
        <begin position="1"/>
        <end position="281"/>
    </location>
</feature>
<feature type="signal peptide" evidence="4">
    <location>
        <begin position="1"/>
        <end position="19"/>
    </location>
</feature>
<dbReference type="PANTHER" id="PTHR47966:SF57">
    <property type="entry name" value="PEPTIDASE A1 DOMAIN-CONTAINING PROTEIN"/>
    <property type="match status" value="1"/>
</dbReference>